<organism evidence="2">
    <name type="scientific">Sulfurisphaera javensis</name>
    <dbReference type="NCBI Taxonomy" id="2049879"/>
    <lineage>
        <taxon>Archaea</taxon>
        <taxon>Thermoproteota</taxon>
        <taxon>Thermoprotei</taxon>
        <taxon>Sulfolobales</taxon>
        <taxon>Sulfolobaceae</taxon>
        <taxon>Sulfurisphaera</taxon>
    </lineage>
</organism>
<dbReference type="GeneID" id="92355491"/>
<feature type="transmembrane region" description="Helical" evidence="1">
    <location>
        <begin position="64"/>
        <end position="82"/>
    </location>
</feature>
<accession>A0AAT9GUW5</accession>
<keyword evidence="1" id="KW-0812">Transmembrane</keyword>
<name>A0AAT9GUW5_9CREN</name>
<gene>
    <name evidence="2" type="ORF">SJAV_25330</name>
</gene>
<reference evidence="2" key="1">
    <citation type="submission" date="2024-03" db="EMBL/GenBank/DDBJ databases">
        <title>Complete genome sequence of Sulfurisphaera javensis strain KD-1.</title>
        <authorList>
            <person name="Sakai H."/>
            <person name="Nur N."/>
            <person name="Suwanto A."/>
            <person name="Kurosawa N."/>
        </authorList>
    </citation>
    <scope>NUCLEOTIDE SEQUENCE</scope>
    <source>
        <strain evidence="2">KD-1</strain>
    </source>
</reference>
<feature type="transmembrane region" description="Helical" evidence="1">
    <location>
        <begin position="170"/>
        <end position="190"/>
    </location>
</feature>
<dbReference type="AlphaFoldDB" id="A0AAT9GUW5"/>
<proteinExistence type="predicted"/>
<dbReference type="RefSeq" id="WP_369610088.1">
    <property type="nucleotide sequence ID" value="NZ_AP031322.1"/>
</dbReference>
<evidence type="ECO:0000256" key="1">
    <source>
        <dbReference type="SAM" id="Phobius"/>
    </source>
</evidence>
<dbReference type="EMBL" id="AP031322">
    <property type="protein sequence ID" value="BFH74589.1"/>
    <property type="molecule type" value="Genomic_DNA"/>
</dbReference>
<feature type="transmembrane region" description="Helical" evidence="1">
    <location>
        <begin position="103"/>
        <end position="126"/>
    </location>
</feature>
<evidence type="ECO:0000313" key="2">
    <source>
        <dbReference type="EMBL" id="BFH74589.1"/>
    </source>
</evidence>
<sequence>MISKSSNLWLIISSNFKFYYRSKRFQILLPLSLAISYINVILVFLHIVTKPSSPYTFMDATLSYYLPLFIVIAGLFGGDLISKDFSREGLFTLSQPLKRETIFVARFISALIASIIAVLIFLAGVMSSTLLLYSHLVGNWPLIIAFSIFGMASLLAFTSLFSTLSKNPSISITISIFVLLIIFPLIEAILTDIQYEPWFLIIYGLTVISNVAEPTYPPHILKEVTTNGIQRIYNVTIPESIEILLSYFIISILLSIIVYRSRQLSEI</sequence>
<keyword evidence="1" id="KW-1133">Transmembrane helix</keyword>
<feature type="transmembrane region" description="Helical" evidence="1">
    <location>
        <begin position="27"/>
        <end position="49"/>
    </location>
</feature>
<feature type="transmembrane region" description="Helical" evidence="1">
    <location>
        <begin position="241"/>
        <end position="259"/>
    </location>
</feature>
<evidence type="ECO:0008006" key="3">
    <source>
        <dbReference type="Google" id="ProtNLM"/>
    </source>
</evidence>
<protein>
    <recommendedName>
        <fullName evidence="3">ABC transporter permease</fullName>
    </recommendedName>
</protein>
<keyword evidence="1" id="KW-0472">Membrane</keyword>
<dbReference type="KEGG" id="sjv:SJAV_25330"/>
<feature type="transmembrane region" description="Helical" evidence="1">
    <location>
        <begin position="138"/>
        <end position="158"/>
    </location>
</feature>